<feature type="transmembrane region" description="Helical" evidence="10">
    <location>
        <begin position="21"/>
        <end position="45"/>
    </location>
</feature>
<dbReference type="GO" id="GO:0005506">
    <property type="term" value="F:iron ion binding"/>
    <property type="evidence" value="ECO:0007669"/>
    <property type="project" value="InterPro"/>
</dbReference>
<keyword evidence="4 8" id="KW-0479">Metal-binding</keyword>
<organism evidence="11 12">
    <name type="scientific">Septoria linicola</name>
    <dbReference type="NCBI Taxonomy" id="215465"/>
    <lineage>
        <taxon>Eukaryota</taxon>
        <taxon>Fungi</taxon>
        <taxon>Dikarya</taxon>
        <taxon>Ascomycota</taxon>
        <taxon>Pezizomycotina</taxon>
        <taxon>Dothideomycetes</taxon>
        <taxon>Dothideomycetidae</taxon>
        <taxon>Mycosphaerellales</taxon>
        <taxon>Mycosphaerellaceae</taxon>
        <taxon>Septoria</taxon>
    </lineage>
</organism>
<dbReference type="Gene3D" id="1.10.630.10">
    <property type="entry name" value="Cytochrome P450"/>
    <property type="match status" value="1"/>
</dbReference>
<evidence type="ECO:0000256" key="3">
    <source>
        <dbReference type="ARBA" id="ARBA00022617"/>
    </source>
</evidence>
<keyword evidence="10" id="KW-0812">Transmembrane</keyword>
<evidence type="ECO:0000256" key="7">
    <source>
        <dbReference type="ARBA" id="ARBA00023033"/>
    </source>
</evidence>
<dbReference type="Proteomes" id="UP001056384">
    <property type="component" value="Chromosome 12"/>
</dbReference>
<accession>A0A9Q9B1M4</accession>
<evidence type="ECO:0000313" key="12">
    <source>
        <dbReference type="Proteomes" id="UP001056384"/>
    </source>
</evidence>
<dbReference type="GO" id="GO:0020037">
    <property type="term" value="F:heme binding"/>
    <property type="evidence" value="ECO:0007669"/>
    <property type="project" value="InterPro"/>
</dbReference>
<dbReference type="InterPro" id="IPR002403">
    <property type="entry name" value="Cyt_P450_E_grp-IV"/>
</dbReference>
<dbReference type="PANTHER" id="PTHR46206:SF1">
    <property type="entry name" value="P450, PUTATIVE (EUROFUNG)-RELATED"/>
    <property type="match status" value="1"/>
</dbReference>
<dbReference type="SUPFAM" id="SSF48264">
    <property type="entry name" value="Cytochrome P450"/>
    <property type="match status" value="1"/>
</dbReference>
<evidence type="ECO:0000256" key="5">
    <source>
        <dbReference type="ARBA" id="ARBA00023002"/>
    </source>
</evidence>
<gene>
    <name evidence="11" type="ORF">Slin15195_G126330</name>
</gene>
<proteinExistence type="inferred from homology"/>
<dbReference type="PRINTS" id="PR00465">
    <property type="entry name" value="EP450IV"/>
</dbReference>
<dbReference type="InterPro" id="IPR001128">
    <property type="entry name" value="Cyt_P450"/>
</dbReference>
<evidence type="ECO:0000256" key="2">
    <source>
        <dbReference type="ARBA" id="ARBA00010617"/>
    </source>
</evidence>
<protein>
    <submittedName>
        <fullName evidence="11">Cytochrome P450</fullName>
    </submittedName>
</protein>
<dbReference type="CDD" id="cd11041">
    <property type="entry name" value="CYP503A1-like"/>
    <property type="match status" value="1"/>
</dbReference>
<keyword evidence="6 8" id="KW-0408">Iron</keyword>
<keyword evidence="10" id="KW-1133">Transmembrane helix</keyword>
<evidence type="ECO:0000256" key="4">
    <source>
        <dbReference type="ARBA" id="ARBA00022723"/>
    </source>
</evidence>
<dbReference type="Pfam" id="PF00067">
    <property type="entry name" value="p450"/>
    <property type="match status" value="1"/>
</dbReference>
<name>A0A9Q9B1M4_9PEZI</name>
<evidence type="ECO:0000256" key="1">
    <source>
        <dbReference type="ARBA" id="ARBA00001971"/>
    </source>
</evidence>
<reference evidence="11" key="1">
    <citation type="submission" date="2022-06" db="EMBL/GenBank/DDBJ databases">
        <title>Complete genome sequences of two strains of the flax pathogen Septoria linicola.</title>
        <authorList>
            <person name="Lapalu N."/>
            <person name="Simon A."/>
            <person name="Demenou B."/>
            <person name="Paumier D."/>
            <person name="Guillot M.-P."/>
            <person name="Gout L."/>
            <person name="Valade R."/>
        </authorList>
    </citation>
    <scope>NUCLEOTIDE SEQUENCE</scope>
    <source>
        <strain evidence="11">SE15195</strain>
    </source>
</reference>
<comment type="cofactor">
    <cofactor evidence="1 8">
        <name>heme</name>
        <dbReference type="ChEBI" id="CHEBI:30413"/>
    </cofactor>
</comment>
<dbReference type="AlphaFoldDB" id="A0A9Q9B1M4"/>
<keyword evidence="3 8" id="KW-0349">Heme</keyword>
<keyword evidence="12" id="KW-1185">Reference proteome</keyword>
<evidence type="ECO:0000313" key="11">
    <source>
        <dbReference type="EMBL" id="USW59314.1"/>
    </source>
</evidence>
<evidence type="ECO:0000256" key="8">
    <source>
        <dbReference type="PIRSR" id="PIRSR602403-1"/>
    </source>
</evidence>
<feature type="region of interest" description="Disordered" evidence="9">
    <location>
        <begin position="521"/>
        <end position="543"/>
    </location>
</feature>
<keyword evidence="5" id="KW-0560">Oxidoreductase</keyword>
<keyword evidence="10" id="KW-0472">Membrane</keyword>
<sequence>MTEFRQIIGFVLMHRYAFYSVYYPLLVLLSFVFFLLVVMTILATVRISQSPKDIPWAGLPNSRILPKLRASMRGMMVGRKAINEGYEKFSKRDKPFILPGLHWNTVVLPPSNTSWAASQPENILSGNAVLDETMGLDYLAHGPSADSARDFSVIRRDLTRQTAKLAADVYEEIRLTIDAELGSNTNEDKEVGAMDLMRKIAFRAANRIFVGAPLCRQKSYEKRIERWSSLYGICTIVMILAIPRPLKSSFMTLVSVPVGILRWFATRELRSEIHHRLQDPAAEKKNDMMQWIISTNASKSDARELEPANIAGKMILFNLFATGTTSTMAGLVLQDILHYKVAANLLEELREEAAQYIPLIEQSNDPTALRSMAKLDSVIRESLRSNPLGAQAMVREVVAPAGVVTPDGVHLPRGTHVAVHVTAHQRDEEVFGEGAGEYRPLRHYESGENGKQRIAVQLNEEYMSFGLGRHACPWRFFAVSTMKLILGYLFMDFEVEPAAEGVEKKVWEIAESVIPSDKWKMKVRRRRKGSESNGHEEKKEAMQ</sequence>
<dbReference type="PANTHER" id="PTHR46206">
    <property type="entry name" value="CYTOCHROME P450"/>
    <property type="match status" value="1"/>
</dbReference>
<evidence type="ECO:0000256" key="6">
    <source>
        <dbReference type="ARBA" id="ARBA00023004"/>
    </source>
</evidence>
<dbReference type="GO" id="GO:0004497">
    <property type="term" value="F:monooxygenase activity"/>
    <property type="evidence" value="ECO:0007669"/>
    <property type="project" value="UniProtKB-KW"/>
</dbReference>
<dbReference type="GO" id="GO:0016705">
    <property type="term" value="F:oxidoreductase activity, acting on paired donors, with incorporation or reduction of molecular oxygen"/>
    <property type="evidence" value="ECO:0007669"/>
    <property type="project" value="InterPro"/>
</dbReference>
<comment type="similarity">
    <text evidence="2">Belongs to the cytochrome P450 family.</text>
</comment>
<feature type="compositionally biased region" description="Basic and acidic residues" evidence="9">
    <location>
        <begin position="529"/>
        <end position="543"/>
    </location>
</feature>
<keyword evidence="7" id="KW-0503">Monooxygenase</keyword>
<dbReference type="InterPro" id="IPR036396">
    <property type="entry name" value="Cyt_P450_sf"/>
</dbReference>
<feature type="binding site" description="axial binding residue" evidence="8">
    <location>
        <position position="472"/>
    </location>
    <ligand>
        <name>heme</name>
        <dbReference type="ChEBI" id="CHEBI:30413"/>
    </ligand>
    <ligandPart>
        <name>Fe</name>
        <dbReference type="ChEBI" id="CHEBI:18248"/>
    </ligandPart>
</feature>
<evidence type="ECO:0000256" key="10">
    <source>
        <dbReference type="SAM" id="Phobius"/>
    </source>
</evidence>
<dbReference type="EMBL" id="CP099429">
    <property type="protein sequence ID" value="USW59314.1"/>
    <property type="molecule type" value="Genomic_DNA"/>
</dbReference>
<evidence type="ECO:0000256" key="9">
    <source>
        <dbReference type="SAM" id="MobiDB-lite"/>
    </source>
</evidence>